<evidence type="ECO:0000313" key="5">
    <source>
        <dbReference type="Proteomes" id="UP000245890"/>
    </source>
</evidence>
<feature type="region of interest" description="Disordered" evidence="1">
    <location>
        <begin position="17"/>
        <end position="47"/>
    </location>
</feature>
<feature type="domain" description="EF-hand" evidence="3">
    <location>
        <begin position="105"/>
        <end position="140"/>
    </location>
</feature>
<dbReference type="SUPFAM" id="SSF47473">
    <property type="entry name" value="EF-hand"/>
    <property type="match status" value="1"/>
</dbReference>
<evidence type="ECO:0000256" key="1">
    <source>
        <dbReference type="SAM" id="MobiDB-lite"/>
    </source>
</evidence>
<name>A0A2U0SIK4_9SPHN</name>
<dbReference type="GO" id="GO:0005509">
    <property type="term" value="F:calcium ion binding"/>
    <property type="evidence" value="ECO:0007669"/>
    <property type="project" value="InterPro"/>
</dbReference>
<dbReference type="OrthoDB" id="113323at2"/>
<sequence length="148" mass="16142">MLKHLAIAALGASLLTGPAQARQSEPQEGPPRGPRPDLLGMADTNKDGIVTRDEVLANAAARFKAMDTNQDGKVTPEERAAFQSTMGIRMGGRMPRARNDLTLAEEQARAGRMFDRIDTNHDGRIDAAERDAAADRMRSMRRFGGRRG</sequence>
<keyword evidence="2" id="KW-0732">Signal</keyword>
<dbReference type="Gene3D" id="1.10.238.10">
    <property type="entry name" value="EF-hand"/>
    <property type="match status" value="2"/>
</dbReference>
<proteinExistence type="predicted"/>
<protein>
    <submittedName>
        <fullName evidence="4">Ca2+ sensor protein</fullName>
    </submittedName>
</protein>
<dbReference type="AlphaFoldDB" id="A0A2U0SIK4"/>
<organism evidence="4 5">
    <name type="scientific">Sphingomonas pokkalii</name>
    <dbReference type="NCBI Taxonomy" id="2175090"/>
    <lineage>
        <taxon>Bacteria</taxon>
        <taxon>Pseudomonadati</taxon>
        <taxon>Pseudomonadota</taxon>
        <taxon>Alphaproteobacteria</taxon>
        <taxon>Sphingomonadales</taxon>
        <taxon>Sphingomonadaceae</taxon>
        <taxon>Sphingomonas</taxon>
    </lineage>
</organism>
<dbReference type="Pfam" id="PF13202">
    <property type="entry name" value="EF-hand_5"/>
    <property type="match status" value="3"/>
</dbReference>
<dbReference type="InterPro" id="IPR002048">
    <property type="entry name" value="EF_hand_dom"/>
</dbReference>
<feature type="chain" id="PRO_5015662836" evidence="2">
    <location>
        <begin position="22"/>
        <end position="148"/>
    </location>
</feature>
<accession>A0A2U0SIK4</accession>
<keyword evidence="5" id="KW-1185">Reference proteome</keyword>
<dbReference type="EMBL" id="QENQ01000001">
    <property type="protein sequence ID" value="PVX31143.1"/>
    <property type="molecule type" value="Genomic_DNA"/>
</dbReference>
<evidence type="ECO:0000313" key="4">
    <source>
        <dbReference type="EMBL" id="PVX31143.1"/>
    </source>
</evidence>
<gene>
    <name evidence="4" type="ORF">DD559_18850</name>
</gene>
<dbReference type="InterPro" id="IPR011992">
    <property type="entry name" value="EF-hand-dom_pair"/>
</dbReference>
<dbReference type="Proteomes" id="UP000245890">
    <property type="component" value="Unassembled WGS sequence"/>
</dbReference>
<evidence type="ECO:0000256" key="2">
    <source>
        <dbReference type="SAM" id="SignalP"/>
    </source>
</evidence>
<comment type="caution">
    <text evidence="4">The sequence shown here is derived from an EMBL/GenBank/DDBJ whole genome shotgun (WGS) entry which is preliminary data.</text>
</comment>
<dbReference type="PROSITE" id="PS50222">
    <property type="entry name" value="EF_HAND_2"/>
    <property type="match status" value="2"/>
</dbReference>
<dbReference type="RefSeq" id="WP_116470531.1">
    <property type="nucleotide sequence ID" value="NZ_QENQ01000001.1"/>
</dbReference>
<evidence type="ECO:0000259" key="3">
    <source>
        <dbReference type="PROSITE" id="PS50222"/>
    </source>
</evidence>
<feature type="signal peptide" evidence="2">
    <location>
        <begin position="1"/>
        <end position="21"/>
    </location>
</feature>
<reference evidence="4 5" key="1">
    <citation type="submission" date="2018-05" db="EMBL/GenBank/DDBJ databases">
        <title>Description of Sphingomonas pokkalii sp nov, isolated from the rhizosphere of saline tolerant pokkali rice and its draft genome analysis.</title>
        <authorList>
            <person name="Menon R."/>
            <person name="Kumari S."/>
            <person name="Rameshkumar N."/>
        </authorList>
    </citation>
    <scope>NUCLEOTIDE SEQUENCE [LARGE SCALE GENOMIC DNA]</scope>
    <source>
        <strain evidence="4 5">L3B27</strain>
    </source>
</reference>
<feature type="domain" description="EF-hand" evidence="3">
    <location>
        <begin position="54"/>
        <end position="89"/>
    </location>
</feature>